<dbReference type="STRING" id="2163413.A0A4P6XX60"/>
<comment type="subcellular location">
    <subcellularLocation>
        <location evidence="1">Nucleus</location>
        <location evidence="1">Nuclear pore complex</location>
    </subcellularLocation>
</comment>
<dbReference type="InterPro" id="IPR018864">
    <property type="entry name" value="Nucleoporin_Nup188_N"/>
</dbReference>
<evidence type="ECO:0000259" key="12">
    <source>
        <dbReference type="Pfam" id="PF21093"/>
    </source>
</evidence>
<evidence type="ECO:0000259" key="10">
    <source>
        <dbReference type="Pfam" id="PF10487"/>
    </source>
</evidence>
<keyword evidence="4" id="KW-0653">Protein transport</keyword>
<evidence type="ECO:0000256" key="1">
    <source>
        <dbReference type="ARBA" id="ARBA00004567"/>
    </source>
</evidence>
<dbReference type="InterPro" id="IPR041634">
    <property type="entry name" value="Nup188_C"/>
</dbReference>
<dbReference type="Pfam" id="PF10487">
    <property type="entry name" value="Nup188_N"/>
    <property type="match status" value="1"/>
</dbReference>
<evidence type="ECO:0000259" key="11">
    <source>
        <dbReference type="Pfam" id="PF18378"/>
    </source>
</evidence>
<keyword evidence="3" id="KW-0509">mRNA transport</keyword>
<keyword evidence="7" id="KW-0539">Nucleus</keyword>
<dbReference type="EMBL" id="CP034461">
    <property type="protein sequence ID" value="QBM90741.1"/>
    <property type="molecule type" value="Genomic_DNA"/>
</dbReference>
<accession>A0A4P6XX60</accession>
<sequence>MALDANQVVPPTRPLQQTDSWTFTLALALLKSAPEQAASDALDEFLTSNKDVVLLPVPFLTSRKDTMNTKVGLDASKKEFTLRGVLYSGVTEKSVKRAQKMASFLAMDEQEALRIVLQTDKRSPEPVVGENSISRLLLGLPAGNSVVPGSKDSPDNERLLFYAKRALKERRSVVRVAAECFNVRNIEAASLVVRNLGRSLVVLPEYLLEAVAGLEALIHLVSQSASIPEFLEGLLRDELILHVTQLLQLLFDIILASPEILPEFASSWFALMKKTSFGLSLAPHVNNHDSFSVLHGLITIITLQIFDLPSLSPAHLSNPSLFSEITSLVLRQSPNNIVAYAWLIRLYKTSILLEEFPSAHESFLLIVPLKNTQNDLSVLQGLLQNVPVFLEIVQLNKILSFDNVFAVVLTDLILAAIPLIHPTDEIILCISEVLRSAPETSVEKFFDDEEARQLIVLARAKFPVSLSPYLKLAAINGNFALHEFEELASYMAIFNKSDFESLYDVDSENTDLVRLTKPVDVFPPFEPAGKLSLLLKVGTKAKIIATADKEKILVTFLHKYNGWAFLGRVMENITKSFDNSDVEKLTALESILDLLIQTTAQDPDNAPLVLEYMSKYVDDSDIVDVIFRVFEQSMHIRSVILLEKVLILLSSLMPVISARLWSYLSTSSLLPNRGKEGFVSILFGTIETVQGDYRFTNALVKFVFCLADNCLSVTKDHSEDSKSIILAKLIKHIIQVFENYGTCKFNDSFHKFELGILILDVFTQTLDTIYSVGPNAKIEDKPTRVFAKASQNIVEAFLAPSTGFARSYSSLIDLIDSLASPAVSFESHDVSGFLGDVWVHSALSFARHLVTIRSATDLQPSTFEESLFSRLPQLVTIYSFGGSLRKIILDLLTALTGGKWEAGKMPSILSHLGQDHSHILLHALATDLESSFDDYSIKIAVYDFLCSIMEANQQGLSVLFISGRNVFGEMSEEKDTKAKEPTLSLLSILKKNINDFKFDPPTVTVHLLDAISLAFNSWTTARSDNSDVVFVRELITMFENYNKALDTKSATELILSSYYCKAYAKVAEILSLVLFTTKNQECVEAIQGLLLLSTFIEKLPSLFAVQDYEIDLYENVKKQFHSVFESHHLSDFAVSMKKRNRFGFSMVYDLLLLDSYFQKNPKWPEIREQIVFLSANMQYYHTQISLSKATGALLATFCRRSPTHISKEYSKIVYELLAIKEPRDIYSAQFCAHQYYERVELAFLLAFTINNNKDGATAIAPSAVSLIEACNDLLGGLDMAKKNRDTKGISHRSLLRIVFIALASLKTNFEAVSTRTQALSKAFELVIAKGSTNFIIQLQNDVYLSRTNKIHEGVDCGERLEDLNLVLSVLKEFVQLQITNSFEADLSALLAKHKTVETLLSLYSFSHLILVNNDPVFAQLSLMFLQQLLTVESFAEKIVDSKMFMVIRESMISQVLRDGGVSVFNATQVHGTWTNGILPIIVTCLSRGKAISECIFTLRAFSRQIEFSIEAWSSDSSSLRVSSAGTFETMQVVYIFQILMSIATAQGVSVKEPTDVDMPILPGLDTQQKRDDFVGFIGNLLKHPKFLKSRVYPSSPEEEALVKTDGVEFETFVKKLIEDIKELRELLV</sequence>
<dbReference type="Pfam" id="PF18378">
    <property type="entry name" value="Nup188_C"/>
    <property type="match status" value="1"/>
</dbReference>
<dbReference type="InterPro" id="IPR048883">
    <property type="entry name" value="Nup188_N-subdom_III"/>
</dbReference>
<proteinExistence type="inferred from homology"/>
<name>A0A4P6XX60_9ASCO</name>
<keyword evidence="2" id="KW-0813">Transport</keyword>
<keyword evidence="5" id="KW-0811">Translocation</keyword>
<evidence type="ECO:0000256" key="6">
    <source>
        <dbReference type="ARBA" id="ARBA00023132"/>
    </source>
</evidence>
<evidence type="ECO:0000256" key="4">
    <source>
        <dbReference type="ARBA" id="ARBA00022927"/>
    </source>
</evidence>
<dbReference type="PANTHER" id="PTHR31431:SF1">
    <property type="entry name" value="NUCLEOPORIN NUP188"/>
    <property type="match status" value="1"/>
</dbReference>
<dbReference type="GO" id="GO:0044611">
    <property type="term" value="C:nuclear pore inner ring"/>
    <property type="evidence" value="ECO:0007669"/>
    <property type="project" value="TreeGrafter"/>
</dbReference>
<evidence type="ECO:0000313" key="13">
    <source>
        <dbReference type="EMBL" id="QBM90741.1"/>
    </source>
</evidence>
<feature type="domain" description="Nucleoporin Nup188 N-terminal subdomain III" evidence="12">
    <location>
        <begin position="553"/>
        <end position="964"/>
    </location>
</feature>
<evidence type="ECO:0000256" key="5">
    <source>
        <dbReference type="ARBA" id="ARBA00023010"/>
    </source>
</evidence>
<dbReference type="Pfam" id="PF21093">
    <property type="entry name" value="Nup188_N-subdom_III"/>
    <property type="match status" value="1"/>
</dbReference>
<evidence type="ECO:0000256" key="7">
    <source>
        <dbReference type="ARBA" id="ARBA00023242"/>
    </source>
</evidence>
<protein>
    <recommendedName>
        <fullName evidence="9">Nucleoporin NUP188</fullName>
    </recommendedName>
</protein>
<keyword evidence="6" id="KW-0906">Nuclear pore complex</keyword>
<dbReference type="Proteomes" id="UP000292447">
    <property type="component" value="Chromosome VI"/>
</dbReference>
<dbReference type="GO" id="GO:0006606">
    <property type="term" value="P:protein import into nucleus"/>
    <property type="evidence" value="ECO:0007669"/>
    <property type="project" value="TreeGrafter"/>
</dbReference>
<organism evidence="13 14">
    <name type="scientific">Metschnikowia aff. pulcherrima</name>
    <dbReference type="NCBI Taxonomy" id="2163413"/>
    <lineage>
        <taxon>Eukaryota</taxon>
        <taxon>Fungi</taxon>
        <taxon>Dikarya</taxon>
        <taxon>Ascomycota</taxon>
        <taxon>Saccharomycotina</taxon>
        <taxon>Pichiomycetes</taxon>
        <taxon>Metschnikowiaceae</taxon>
        <taxon>Metschnikowia</taxon>
    </lineage>
</organism>
<dbReference type="InterPro" id="IPR044840">
    <property type="entry name" value="Nup188"/>
</dbReference>
<keyword evidence="14" id="KW-1185">Reference proteome</keyword>
<feature type="domain" description="Nuclear pore protein Nup188 C-terminal" evidence="11">
    <location>
        <begin position="1290"/>
        <end position="1607"/>
    </location>
</feature>
<evidence type="ECO:0000256" key="3">
    <source>
        <dbReference type="ARBA" id="ARBA00022816"/>
    </source>
</evidence>
<comment type="similarity">
    <text evidence="8">Belongs to the Nup188 family.</text>
</comment>
<evidence type="ECO:0000256" key="9">
    <source>
        <dbReference type="ARBA" id="ARBA00040174"/>
    </source>
</evidence>
<dbReference type="Gene3D" id="1.25.10.70">
    <property type="match status" value="1"/>
</dbReference>
<dbReference type="GO" id="GO:0006405">
    <property type="term" value="P:RNA export from nucleus"/>
    <property type="evidence" value="ECO:0007669"/>
    <property type="project" value="TreeGrafter"/>
</dbReference>
<dbReference type="PANTHER" id="PTHR31431">
    <property type="entry name" value="NUCLEOPORIN NUP188 HOMOLOG"/>
    <property type="match status" value="1"/>
</dbReference>
<dbReference type="GO" id="GO:0051028">
    <property type="term" value="P:mRNA transport"/>
    <property type="evidence" value="ECO:0007669"/>
    <property type="project" value="UniProtKB-KW"/>
</dbReference>
<feature type="domain" description="Nucleoporin Nup188 N-terminal" evidence="10">
    <location>
        <begin position="41"/>
        <end position="503"/>
    </location>
</feature>
<evidence type="ECO:0000256" key="8">
    <source>
        <dbReference type="ARBA" id="ARBA00038387"/>
    </source>
</evidence>
<evidence type="ECO:0000256" key="2">
    <source>
        <dbReference type="ARBA" id="ARBA00022448"/>
    </source>
</evidence>
<dbReference type="GO" id="GO:0017056">
    <property type="term" value="F:structural constituent of nuclear pore"/>
    <property type="evidence" value="ECO:0007669"/>
    <property type="project" value="InterPro"/>
</dbReference>
<evidence type="ECO:0000313" key="14">
    <source>
        <dbReference type="Proteomes" id="UP000292447"/>
    </source>
</evidence>
<gene>
    <name evidence="13" type="primary">MPUL0F03280</name>
    <name evidence="13" type="ORF">METSCH_F03280</name>
</gene>
<reference evidence="14" key="1">
    <citation type="submission" date="2019-03" db="EMBL/GenBank/DDBJ databases">
        <title>Snf2 controls pulcherriminic acid biosynthesis and connects pigmentation and antifungal activity of the yeast Metschnikowia pulcherrima.</title>
        <authorList>
            <person name="Gore-Lloyd D."/>
            <person name="Sumann I."/>
            <person name="Brachmann A.O."/>
            <person name="Schneeberger K."/>
            <person name="Ortiz-Merino R.A."/>
            <person name="Moreno-Beltran M."/>
            <person name="Schlaefli M."/>
            <person name="Kirner P."/>
            <person name="Santos Kron A."/>
            <person name="Wolfe K.H."/>
            <person name="Piel J."/>
            <person name="Ahrens C.H."/>
            <person name="Henk D."/>
            <person name="Freimoser F.M."/>
        </authorList>
    </citation>
    <scope>NUCLEOTIDE SEQUENCE [LARGE SCALE GENOMIC DNA]</scope>
    <source>
        <strain evidence="14">APC 1.2</strain>
    </source>
</reference>